<dbReference type="AlphaFoldDB" id="A0A4Y2BRI5"/>
<keyword evidence="2" id="KW-1185">Reference proteome</keyword>
<dbReference type="Proteomes" id="UP000499080">
    <property type="component" value="Unassembled WGS sequence"/>
</dbReference>
<sequence>MKLPPSLHNHATSGTLQSSNWIRENTIFFSEYGPFPAYLHRFGLINNNFCTCGEIGTALHYATECILTSSCHMRKPKTDLLQEWLKRDASNALSIHNTMKCMRHNGHIFLPTT</sequence>
<evidence type="ECO:0000313" key="1">
    <source>
        <dbReference type="EMBL" id="GBL94821.1"/>
    </source>
</evidence>
<evidence type="ECO:0000313" key="2">
    <source>
        <dbReference type="Proteomes" id="UP000499080"/>
    </source>
</evidence>
<name>A0A4Y2BRI5_ARAVE</name>
<dbReference type="EMBL" id="BGPR01000106">
    <property type="protein sequence ID" value="GBL94821.1"/>
    <property type="molecule type" value="Genomic_DNA"/>
</dbReference>
<proteinExistence type="predicted"/>
<accession>A0A4Y2BRI5</accession>
<reference evidence="1 2" key="1">
    <citation type="journal article" date="2019" name="Sci. Rep.">
        <title>Orb-weaving spider Araneus ventricosus genome elucidates the spidroin gene catalogue.</title>
        <authorList>
            <person name="Kono N."/>
            <person name="Nakamura H."/>
            <person name="Ohtoshi R."/>
            <person name="Moran D.A.P."/>
            <person name="Shinohara A."/>
            <person name="Yoshida Y."/>
            <person name="Fujiwara M."/>
            <person name="Mori M."/>
            <person name="Tomita M."/>
            <person name="Arakawa K."/>
        </authorList>
    </citation>
    <scope>NUCLEOTIDE SEQUENCE [LARGE SCALE GENOMIC DNA]</scope>
</reference>
<gene>
    <name evidence="1" type="ORF">AVEN_197507_1</name>
</gene>
<protein>
    <submittedName>
        <fullName evidence="1">Uncharacterized protein</fullName>
    </submittedName>
</protein>
<organism evidence="1 2">
    <name type="scientific">Araneus ventricosus</name>
    <name type="common">Orbweaver spider</name>
    <name type="synonym">Epeira ventricosa</name>
    <dbReference type="NCBI Taxonomy" id="182803"/>
    <lineage>
        <taxon>Eukaryota</taxon>
        <taxon>Metazoa</taxon>
        <taxon>Ecdysozoa</taxon>
        <taxon>Arthropoda</taxon>
        <taxon>Chelicerata</taxon>
        <taxon>Arachnida</taxon>
        <taxon>Araneae</taxon>
        <taxon>Araneomorphae</taxon>
        <taxon>Entelegynae</taxon>
        <taxon>Araneoidea</taxon>
        <taxon>Araneidae</taxon>
        <taxon>Araneus</taxon>
    </lineage>
</organism>
<comment type="caution">
    <text evidence="1">The sequence shown here is derived from an EMBL/GenBank/DDBJ whole genome shotgun (WGS) entry which is preliminary data.</text>
</comment>